<reference evidence="2" key="2">
    <citation type="journal article" date="2015" name="Fish Shellfish Immunol.">
        <title>Early steps in the European eel (Anguilla anguilla)-Vibrio vulnificus interaction in the gills: Role of the RtxA13 toxin.</title>
        <authorList>
            <person name="Callol A."/>
            <person name="Pajuelo D."/>
            <person name="Ebbesson L."/>
            <person name="Teles M."/>
            <person name="MacKenzie S."/>
            <person name="Amaro C."/>
        </authorList>
    </citation>
    <scope>NUCLEOTIDE SEQUENCE</scope>
</reference>
<protein>
    <submittedName>
        <fullName evidence="2">Uncharacterized protein</fullName>
    </submittedName>
</protein>
<reference evidence="2" key="1">
    <citation type="submission" date="2014-11" db="EMBL/GenBank/DDBJ databases">
        <authorList>
            <person name="Amaro Gonzalez C."/>
        </authorList>
    </citation>
    <scope>NUCLEOTIDE SEQUENCE</scope>
</reference>
<accession>A0A0E9TTF1</accession>
<evidence type="ECO:0000313" key="2">
    <source>
        <dbReference type="EMBL" id="JAH56974.1"/>
    </source>
</evidence>
<dbReference type="AlphaFoldDB" id="A0A0E9TTF1"/>
<sequence length="21" mass="2332">MISSTACPQSRTTEYLTSNLQ</sequence>
<dbReference type="EMBL" id="GBXM01051603">
    <property type="protein sequence ID" value="JAH56974.1"/>
    <property type="molecule type" value="Transcribed_RNA"/>
</dbReference>
<evidence type="ECO:0000256" key="1">
    <source>
        <dbReference type="SAM" id="MobiDB-lite"/>
    </source>
</evidence>
<feature type="region of interest" description="Disordered" evidence="1">
    <location>
        <begin position="1"/>
        <end position="21"/>
    </location>
</feature>
<name>A0A0E9TTF1_ANGAN</name>
<proteinExistence type="predicted"/>
<organism evidence="2">
    <name type="scientific">Anguilla anguilla</name>
    <name type="common">European freshwater eel</name>
    <name type="synonym">Muraena anguilla</name>
    <dbReference type="NCBI Taxonomy" id="7936"/>
    <lineage>
        <taxon>Eukaryota</taxon>
        <taxon>Metazoa</taxon>
        <taxon>Chordata</taxon>
        <taxon>Craniata</taxon>
        <taxon>Vertebrata</taxon>
        <taxon>Euteleostomi</taxon>
        <taxon>Actinopterygii</taxon>
        <taxon>Neopterygii</taxon>
        <taxon>Teleostei</taxon>
        <taxon>Anguilliformes</taxon>
        <taxon>Anguillidae</taxon>
        <taxon>Anguilla</taxon>
    </lineage>
</organism>